<keyword evidence="6" id="KW-0238">DNA-binding</keyword>
<dbReference type="Proteomes" id="UP000316621">
    <property type="component" value="Chromosome 4"/>
</dbReference>
<dbReference type="Gene3D" id="3.30.1740.10">
    <property type="entry name" value="Zinc finger, PARP-type"/>
    <property type="match status" value="3"/>
</dbReference>
<dbReference type="InterPro" id="IPR023214">
    <property type="entry name" value="HAD_sf"/>
</dbReference>
<evidence type="ECO:0000256" key="3">
    <source>
        <dbReference type="ARBA" id="ARBA00022737"/>
    </source>
</evidence>
<dbReference type="GO" id="GO:0006281">
    <property type="term" value="P:DNA repair"/>
    <property type="evidence" value="ECO:0007669"/>
    <property type="project" value="TreeGrafter"/>
</dbReference>
<dbReference type="SUPFAM" id="SSF56784">
    <property type="entry name" value="HAD-like"/>
    <property type="match status" value="1"/>
</dbReference>
<evidence type="ECO:0000256" key="7">
    <source>
        <dbReference type="ARBA" id="ARBA00023242"/>
    </source>
</evidence>
<dbReference type="PANTHER" id="PTHR12083:SF9">
    <property type="entry name" value="BIFUNCTIONAL POLYNUCLEOTIDE PHOSPHATASE_KINASE"/>
    <property type="match status" value="1"/>
</dbReference>
<protein>
    <recommendedName>
        <fullName evidence="9">PARP-type domain-containing protein</fullName>
    </recommendedName>
</protein>
<dbReference type="GO" id="GO:0003690">
    <property type="term" value="F:double-stranded DNA binding"/>
    <property type="evidence" value="ECO:0007669"/>
    <property type="project" value="TreeGrafter"/>
</dbReference>
<evidence type="ECO:0000256" key="1">
    <source>
        <dbReference type="ARBA" id="ARBA00004123"/>
    </source>
</evidence>
<keyword evidence="5" id="KW-0862">Zinc</keyword>
<dbReference type="NCBIfam" id="TIGR01662">
    <property type="entry name" value="HAD-SF-IIIA"/>
    <property type="match status" value="1"/>
</dbReference>
<feature type="domain" description="PARP-type" evidence="9">
    <location>
        <begin position="180"/>
        <end position="257"/>
    </location>
</feature>
<dbReference type="SMART" id="SM01336">
    <property type="entry name" value="zf-PARP"/>
    <property type="match status" value="3"/>
</dbReference>
<keyword evidence="11" id="KW-1185">Reference proteome</keyword>
<feature type="region of interest" description="Disordered" evidence="8">
    <location>
        <begin position="141"/>
        <end position="178"/>
    </location>
</feature>
<dbReference type="GO" id="GO:0046403">
    <property type="term" value="F:polynucleotide 3'-phosphatase activity"/>
    <property type="evidence" value="ECO:0007669"/>
    <property type="project" value="TreeGrafter"/>
</dbReference>
<feature type="domain" description="PARP-type" evidence="9">
    <location>
        <begin position="290"/>
        <end position="371"/>
    </location>
</feature>
<dbReference type="GO" id="GO:0046404">
    <property type="term" value="F:ATP-dependent polydeoxyribonucleotide 5'-hydroxyl-kinase activity"/>
    <property type="evidence" value="ECO:0007669"/>
    <property type="project" value="TreeGrafter"/>
</dbReference>
<evidence type="ECO:0000313" key="10">
    <source>
        <dbReference type="EMBL" id="RZC57356.1"/>
    </source>
</evidence>
<dbReference type="InterPro" id="IPR001510">
    <property type="entry name" value="Znf_PARP"/>
</dbReference>
<dbReference type="STRING" id="3469.A0A4Y7JA33"/>
<dbReference type="CDD" id="cd01625">
    <property type="entry name" value="HAD_PNP"/>
    <property type="match status" value="1"/>
</dbReference>
<evidence type="ECO:0000259" key="9">
    <source>
        <dbReference type="PROSITE" id="PS50064"/>
    </source>
</evidence>
<organism evidence="10 11">
    <name type="scientific">Papaver somniferum</name>
    <name type="common">Opium poppy</name>
    <dbReference type="NCBI Taxonomy" id="3469"/>
    <lineage>
        <taxon>Eukaryota</taxon>
        <taxon>Viridiplantae</taxon>
        <taxon>Streptophyta</taxon>
        <taxon>Embryophyta</taxon>
        <taxon>Tracheophyta</taxon>
        <taxon>Spermatophyta</taxon>
        <taxon>Magnoliopsida</taxon>
        <taxon>Ranunculales</taxon>
        <taxon>Papaveraceae</taxon>
        <taxon>Papaveroideae</taxon>
        <taxon>Papaver</taxon>
    </lineage>
</organism>
<dbReference type="Pfam" id="PF00645">
    <property type="entry name" value="zf-PARP"/>
    <property type="match status" value="3"/>
</dbReference>
<feature type="domain" description="PARP-type" evidence="9">
    <location>
        <begin position="50"/>
        <end position="129"/>
    </location>
</feature>
<comment type="subcellular location">
    <subcellularLocation>
        <location evidence="1">Nucleus</location>
    </subcellularLocation>
</comment>
<dbReference type="AlphaFoldDB" id="A0A4Y7JA33"/>
<sequence>MLLIRFQILLIPLRFQNQNVPNLPTNSIRSSITLIRQPLVLTVMATPTKIIAEYAKSNRSSCKKCSNSISANSLRLGLYSKDPRGYDVTKWHHLNCFPSDSLQPIIHGSAQSIQGFSSLKIGDQEALEKLTAGCDLESKQVSNHGEKEVEEGNEEKSSKKSKVDKVDEPGQEGEQKKMKVIAEYTKSNRSSCKQCTKPIPSKTLRLGLVSSDRGFDMTKWHHLRCLSTVPLQVDSVDEIDGFTSLKSNHQEALKKLLNGEPLPIEVLKEDEAAIDELQSKSKTSKSSAKIVAEYAKSSRSSCKKCSEAIPAKSLRLGSISKERGHDVTRWYHPACFPTDSQPIISVNEIDGFSSLEIVDQEALQKVMDGCDQLPKEREQVVVEGSDGQGSREFKVRHFVTRRLNVRKTDETMLDEGKESSSKTLKVAELEIAFSTSDVQKQYKESTLSPNWKAFQTLIFLERDEDLRDSAKIAAFDFDGCLANTNVKRIGADAWSLMFQSIPEKLNSLYKDGYKLVIFTNESNIERWKNKRQVAIDSKIGRLKNFIDHVKVPIQVFIACGFDNSAKGKDLFRKPNTGMWKLMEQQFNSGIPIDMDQSFYVGDAAGRKNDHSDADIKFAEAIGLKFYLPEDFFAA</sequence>
<evidence type="ECO:0000313" key="11">
    <source>
        <dbReference type="Proteomes" id="UP000316621"/>
    </source>
</evidence>
<feature type="compositionally biased region" description="Basic and acidic residues" evidence="8">
    <location>
        <begin position="154"/>
        <end position="177"/>
    </location>
</feature>
<evidence type="ECO:0000256" key="8">
    <source>
        <dbReference type="SAM" id="MobiDB-lite"/>
    </source>
</evidence>
<dbReference type="NCBIfam" id="TIGR01664">
    <property type="entry name" value="DNA-3'-Pase"/>
    <property type="match status" value="1"/>
</dbReference>
<dbReference type="GO" id="GO:0008270">
    <property type="term" value="F:zinc ion binding"/>
    <property type="evidence" value="ECO:0007669"/>
    <property type="project" value="UniProtKB-KW"/>
</dbReference>
<keyword evidence="4" id="KW-0863">Zinc-finger</keyword>
<evidence type="ECO:0000256" key="2">
    <source>
        <dbReference type="ARBA" id="ARBA00022723"/>
    </source>
</evidence>
<name>A0A4Y7JA33_PAPSO</name>
<keyword evidence="2" id="KW-0479">Metal-binding</keyword>
<evidence type="ECO:0000256" key="6">
    <source>
        <dbReference type="ARBA" id="ARBA00023125"/>
    </source>
</evidence>
<dbReference type="GO" id="GO:0005634">
    <property type="term" value="C:nucleus"/>
    <property type="evidence" value="ECO:0007669"/>
    <property type="project" value="UniProtKB-SubCell"/>
</dbReference>
<dbReference type="PANTHER" id="PTHR12083">
    <property type="entry name" value="BIFUNCTIONAL POLYNUCLEOTIDE PHOSPHATASE/KINASE"/>
    <property type="match status" value="1"/>
</dbReference>
<dbReference type="InterPro" id="IPR006549">
    <property type="entry name" value="HAD-SF_hydro_IIIA"/>
</dbReference>
<dbReference type="FunFam" id="3.40.50.1000:FF:000198">
    <property type="entry name" value="Bifunctional polynucleotide phosphatase/kinase"/>
    <property type="match status" value="1"/>
</dbReference>
<dbReference type="InterPro" id="IPR006551">
    <property type="entry name" value="Polynucleotide_phosphatase"/>
</dbReference>
<dbReference type="OMA" id="LECFPTD"/>
<keyword evidence="7" id="KW-0539">Nucleus</keyword>
<evidence type="ECO:0000256" key="5">
    <source>
        <dbReference type="ARBA" id="ARBA00022833"/>
    </source>
</evidence>
<keyword evidence="3" id="KW-0677">Repeat</keyword>
<gene>
    <name evidence="10" type="ORF">C5167_004655</name>
</gene>
<dbReference type="InterPro" id="IPR036412">
    <property type="entry name" value="HAD-like_sf"/>
</dbReference>
<evidence type="ECO:0000256" key="4">
    <source>
        <dbReference type="ARBA" id="ARBA00022771"/>
    </source>
</evidence>
<dbReference type="Gramene" id="RZC57356">
    <property type="protein sequence ID" value="RZC57356"/>
    <property type="gene ID" value="C5167_004655"/>
</dbReference>
<proteinExistence type="predicted"/>
<dbReference type="SUPFAM" id="SSF57716">
    <property type="entry name" value="Glucocorticoid receptor-like (DNA-binding domain)"/>
    <property type="match status" value="3"/>
</dbReference>
<accession>A0A4Y7JA33</accession>
<dbReference type="PROSITE" id="PS50064">
    <property type="entry name" value="ZF_PARP_2"/>
    <property type="match status" value="3"/>
</dbReference>
<dbReference type="Gene3D" id="3.40.50.1000">
    <property type="entry name" value="HAD superfamily/HAD-like"/>
    <property type="match status" value="1"/>
</dbReference>
<dbReference type="EMBL" id="CM010718">
    <property type="protein sequence ID" value="RZC57356.1"/>
    <property type="molecule type" value="Genomic_DNA"/>
</dbReference>
<dbReference type="InterPro" id="IPR036957">
    <property type="entry name" value="Znf_PARP_sf"/>
</dbReference>
<dbReference type="InterPro" id="IPR013954">
    <property type="entry name" value="PNK3P"/>
</dbReference>
<dbReference type="FunFam" id="3.30.1740.10:FF:000006">
    <property type="entry name" value="Poly [ADP-ribose] polymerase"/>
    <property type="match status" value="1"/>
</dbReference>
<reference evidence="10 11" key="1">
    <citation type="journal article" date="2018" name="Science">
        <title>The opium poppy genome and morphinan production.</title>
        <authorList>
            <person name="Guo L."/>
            <person name="Winzer T."/>
            <person name="Yang X."/>
            <person name="Li Y."/>
            <person name="Ning Z."/>
            <person name="He Z."/>
            <person name="Teodor R."/>
            <person name="Lu Y."/>
            <person name="Bowser T.A."/>
            <person name="Graham I.A."/>
            <person name="Ye K."/>
        </authorList>
    </citation>
    <scope>NUCLEOTIDE SEQUENCE [LARGE SCALE GENOMIC DNA]</scope>
    <source>
        <strain evidence="11">cv. HN1</strain>
        <tissue evidence="10">Leaves</tissue>
    </source>
</reference>
<dbReference type="Pfam" id="PF08645">
    <property type="entry name" value="PNK3P"/>
    <property type="match status" value="1"/>
</dbReference>